<evidence type="ECO:0000256" key="3">
    <source>
        <dbReference type="ARBA" id="ARBA00022801"/>
    </source>
</evidence>
<dbReference type="Pfam" id="PF02902">
    <property type="entry name" value="Peptidase_C48"/>
    <property type="match status" value="1"/>
</dbReference>
<dbReference type="Gene3D" id="3.40.395.10">
    <property type="entry name" value="Adenoviral Proteinase, Chain A"/>
    <property type="match status" value="1"/>
</dbReference>
<keyword evidence="6" id="KW-1185">Reference proteome</keyword>
<keyword evidence="3" id="KW-0378">Hydrolase</keyword>
<gene>
    <name evidence="5" type="ORF">Ddye_018924</name>
</gene>
<dbReference type="GO" id="GO:0006508">
    <property type="term" value="P:proteolysis"/>
    <property type="evidence" value="ECO:0007669"/>
    <property type="project" value="UniProtKB-KW"/>
</dbReference>
<evidence type="ECO:0000259" key="4">
    <source>
        <dbReference type="Pfam" id="PF02902"/>
    </source>
</evidence>
<dbReference type="InterPro" id="IPR003653">
    <property type="entry name" value="Peptidase_C48_C"/>
</dbReference>
<reference evidence="5" key="1">
    <citation type="journal article" date="2023" name="Plant J.">
        <title>Genome sequences and population genomics provide insights into the demographic history, inbreeding, and mutation load of two 'living fossil' tree species of Dipteronia.</title>
        <authorList>
            <person name="Feng Y."/>
            <person name="Comes H.P."/>
            <person name="Chen J."/>
            <person name="Zhu S."/>
            <person name="Lu R."/>
            <person name="Zhang X."/>
            <person name="Li P."/>
            <person name="Qiu J."/>
            <person name="Olsen K.M."/>
            <person name="Qiu Y."/>
        </authorList>
    </citation>
    <scope>NUCLEOTIDE SEQUENCE</scope>
    <source>
        <strain evidence="5">KIB01</strain>
    </source>
</reference>
<proteinExistence type="inferred from homology"/>
<sequence>MMPLDSHGVVTMVMWNVLQSRWLEENLQMVRGSTTSENRPWHEVDLVLIQCNVGSQHWLVVTVDLILGKLEIFDPWRQEVPMYIRKQQVRQLRWFFTVNVE</sequence>
<dbReference type="Proteomes" id="UP001280121">
    <property type="component" value="Unassembled WGS sequence"/>
</dbReference>
<comment type="similarity">
    <text evidence="1">Belongs to the peptidase C48 family.</text>
</comment>
<dbReference type="GO" id="GO:0008234">
    <property type="term" value="F:cysteine-type peptidase activity"/>
    <property type="evidence" value="ECO:0007669"/>
    <property type="project" value="InterPro"/>
</dbReference>
<dbReference type="InterPro" id="IPR038765">
    <property type="entry name" value="Papain-like_cys_pep_sf"/>
</dbReference>
<dbReference type="EMBL" id="JANJYI010000006">
    <property type="protein sequence ID" value="KAK2643729.1"/>
    <property type="molecule type" value="Genomic_DNA"/>
</dbReference>
<name>A0AAD9TXW5_9ROSI</name>
<keyword evidence="2" id="KW-0645">Protease</keyword>
<accession>A0AAD9TXW5</accession>
<organism evidence="5 6">
    <name type="scientific">Dipteronia dyeriana</name>
    <dbReference type="NCBI Taxonomy" id="168575"/>
    <lineage>
        <taxon>Eukaryota</taxon>
        <taxon>Viridiplantae</taxon>
        <taxon>Streptophyta</taxon>
        <taxon>Embryophyta</taxon>
        <taxon>Tracheophyta</taxon>
        <taxon>Spermatophyta</taxon>
        <taxon>Magnoliopsida</taxon>
        <taxon>eudicotyledons</taxon>
        <taxon>Gunneridae</taxon>
        <taxon>Pentapetalae</taxon>
        <taxon>rosids</taxon>
        <taxon>malvids</taxon>
        <taxon>Sapindales</taxon>
        <taxon>Sapindaceae</taxon>
        <taxon>Hippocastanoideae</taxon>
        <taxon>Acereae</taxon>
        <taxon>Dipteronia</taxon>
    </lineage>
</organism>
<evidence type="ECO:0000256" key="1">
    <source>
        <dbReference type="ARBA" id="ARBA00005234"/>
    </source>
</evidence>
<dbReference type="SUPFAM" id="SSF54001">
    <property type="entry name" value="Cysteine proteinases"/>
    <property type="match status" value="1"/>
</dbReference>
<evidence type="ECO:0000256" key="2">
    <source>
        <dbReference type="ARBA" id="ARBA00022670"/>
    </source>
</evidence>
<feature type="domain" description="Ubiquitin-like protease family profile" evidence="4">
    <location>
        <begin position="24"/>
        <end position="85"/>
    </location>
</feature>
<evidence type="ECO:0000313" key="6">
    <source>
        <dbReference type="Proteomes" id="UP001280121"/>
    </source>
</evidence>
<dbReference type="AlphaFoldDB" id="A0AAD9TXW5"/>
<protein>
    <recommendedName>
        <fullName evidence="4">Ubiquitin-like protease family profile domain-containing protein</fullName>
    </recommendedName>
</protein>
<comment type="caution">
    <text evidence="5">The sequence shown here is derived from an EMBL/GenBank/DDBJ whole genome shotgun (WGS) entry which is preliminary data.</text>
</comment>
<evidence type="ECO:0000313" key="5">
    <source>
        <dbReference type="EMBL" id="KAK2643729.1"/>
    </source>
</evidence>